<keyword evidence="1" id="KW-0812">Transmembrane</keyword>
<dbReference type="AlphaFoldDB" id="A0A1G9L3V6"/>
<sequence length="309" mass="34136">MKRIAIIDLGTNTFQLLIAETGGQAFAILHDSSQPARIGEGGISRGIISPEGIERAIAVLRSFREITDQYQIGPDDILALGTSAVRNAANREEFCRRIENETKIPVVIVPGEEEAGLIFEGVRAGLPLTDKTSLIVDIGGGSVEFILANREKLFWKQSFEIGGQRLMDRFHRTDPILPDSVGKLNEYLEQQLVPLTNAVHQYEPVELIGCAGSFETLVDMEYARTHGNLPDPAQVSFDLSADSFAQSYEQVLTSTFDERLQIPGMKSYRAGMIVVGTCLIAFLLRKYGLSKIRVSTWAMKEGMLARMAR</sequence>
<feature type="domain" description="Ppx/GppA phosphatase N-terminal" evidence="2">
    <location>
        <begin position="18"/>
        <end position="308"/>
    </location>
</feature>
<dbReference type="Pfam" id="PF02541">
    <property type="entry name" value="Ppx-GppA"/>
    <property type="match status" value="1"/>
</dbReference>
<dbReference type="PANTHER" id="PTHR30005:SF0">
    <property type="entry name" value="RETROGRADE REGULATION PROTEIN 2"/>
    <property type="match status" value="1"/>
</dbReference>
<evidence type="ECO:0000259" key="2">
    <source>
        <dbReference type="Pfam" id="PF02541"/>
    </source>
</evidence>
<accession>A0A1G9L3V6</accession>
<organism evidence="3 4">
    <name type="scientific">Siphonobacter aquaeclarae</name>
    <dbReference type="NCBI Taxonomy" id="563176"/>
    <lineage>
        <taxon>Bacteria</taxon>
        <taxon>Pseudomonadati</taxon>
        <taxon>Bacteroidota</taxon>
        <taxon>Cytophagia</taxon>
        <taxon>Cytophagales</taxon>
        <taxon>Cytophagaceae</taxon>
        <taxon>Siphonobacter</taxon>
    </lineage>
</organism>
<dbReference type="SUPFAM" id="SSF53067">
    <property type="entry name" value="Actin-like ATPase domain"/>
    <property type="match status" value="2"/>
</dbReference>
<feature type="transmembrane region" description="Helical" evidence="1">
    <location>
        <begin position="267"/>
        <end position="284"/>
    </location>
</feature>
<dbReference type="PANTHER" id="PTHR30005">
    <property type="entry name" value="EXOPOLYPHOSPHATASE"/>
    <property type="match status" value="1"/>
</dbReference>
<keyword evidence="1" id="KW-1133">Transmembrane helix</keyword>
<reference evidence="3 4" key="1">
    <citation type="submission" date="2016-10" db="EMBL/GenBank/DDBJ databases">
        <authorList>
            <person name="de Groot N.N."/>
        </authorList>
    </citation>
    <scope>NUCLEOTIDE SEQUENCE [LARGE SCALE GENOMIC DNA]</scope>
    <source>
        <strain evidence="3 4">DSM 21668</strain>
    </source>
</reference>
<dbReference type="EMBL" id="FNGS01000002">
    <property type="protein sequence ID" value="SDL56688.1"/>
    <property type="molecule type" value="Genomic_DNA"/>
</dbReference>
<dbReference type="InterPro" id="IPR043129">
    <property type="entry name" value="ATPase_NBD"/>
</dbReference>
<dbReference type="InterPro" id="IPR050273">
    <property type="entry name" value="GppA/Ppx_hydrolase"/>
</dbReference>
<evidence type="ECO:0000313" key="3">
    <source>
        <dbReference type="EMBL" id="SDL56688.1"/>
    </source>
</evidence>
<dbReference type="Gene3D" id="3.30.420.150">
    <property type="entry name" value="Exopolyphosphatase. Domain 2"/>
    <property type="match status" value="1"/>
</dbReference>
<keyword evidence="1" id="KW-0472">Membrane</keyword>
<dbReference type="STRING" id="563176.SAMN04488090_1252"/>
<name>A0A1G9L3V6_9BACT</name>
<dbReference type="InterPro" id="IPR003695">
    <property type="entry name" value="Ppx_GppA_N"/>
</dbReference>
<dbReference type="OrthoDB" id="9814545at2"/>
<protein>
    <submittedName>
        <fullName evidence="3">Exopolyphosphatase / guanosine-5'-triphosphate,3'-diphosphate pyrophosphatase</fullName>
    </submittedName>
</protein>
<dbReference type="RefSeq" id="WP_093199167.1">
    <property type="nucleotide sequence ID" value="NZ_FNGS01000002.1"/>
</dbReference>
<gene>
    <name evidence="3" type="ORF">SAMN04488090_1252</name>
</gene>
<dbReference type="CDD" id="cd24055">
    <property type="entry name" value="ASKHA_NBD_ChPPX-like"/>
    <property type="match status" value="1"/>
</dbReference>
<proteinExistence type="predicted"/>
<evidence type="ECO:0000313" key="4">
    <source>
        <dbReference type="Proteomes" id="UP000198901"/>
    </source>
</evidence>
<dbReference type="Proteomes" id="UP000198901">
    <property type="component" value="Unassembled WGS sequence"/>
</dbReference>
<dbReference type="Gene3D" id="3.30.420.40">
    <property type="match status" value="1"/>
</dbReference>
<evidence type="ECO:0000256" key="1">
    <source>
        <dbReference type="SAM" id="Phobius"/>
    </source>
</evidence>
<dbReference type="GO" id="GO:0016462">
    <property type="term" value="F:pyrophosphatase activity"/>
    <property type="evidence" value="ECO:0007669"/>
    <property type="project" value="TreeGrafter"/>
</dbReference>
<keyword evidence="4" id="KW-1185">Reference proteome</keyword>